<evidence type="ECO:0000256" key="8">
    <source>
        <dbReference type="SAM" id="Phobius"/>
    </source>
</evidence>
<dbReference type="GO" id="GO:0045332">
    <property type="term" value="P:phospholipid translocation"/>
    <property type="evidence" value="ECO:0007669"/>
    <property type="project" value="TreeGrafter"/>
</dbReference>
<dbReference type="GO" id="GO:0042147">
    <property type="term" value="P:retrograde transport, endosome to Golgi"/>
    <property type="evidence" value="ECO:0007669"/>
    <property type="project" value="TreeGrafter"/>
</dbReference>
<evidence type="ECO:0000256" key="6">
    <source>
        <dbReference type="ARBA" id="ARBA00040648"/>
    </source>
</evidence>
<comment type="subcellular location">
    <subcellularLocation>
        <location evidence="1">Membrane</location>
        <topology evidence="1">Multi-pass membrane protein</topology>
    </subcellularLocation>
</comment>
<name>A0AAN8S183_POLSC</name>
<dbReference type="InterPro" id="IPR052241">
    <property type="entry name" value="SLC66/Scramblase_ANY1"/>
</dbReference>
<comment type="caution">
    <text evidence="9">The sequence shown here is derived from an EMBL/GenBank/DDBJ whole genome shotgun (WGS) entry which is preliminary data.</text>
</comment>
<feature type="transmembrane region" description="Helical" evidence="8">
    <location>
        <begin position="186"/>
        <end position="206"/>
    </location>
</feature>
<protein>
    <recommendedName>
        <fullName evidence="6">Solute carrier family 66 member 2</fullName>
    </recommendedName>
    <alternativeName>
        <fullName evidence="7">PQ-loop repeat-containing protein 1</fullName>
    </alternativeName>
</protein>
<dbReference type="GO" id="GO:0016020">
    <property type="term" value="C:membrane"/>
    <property type="evidence" value="ECO:0007669"/>
    <property type="project" value="UniProtKB-SubCell"/>
</dbReference>
<evidence type="ECO:0000256" key="1">
    <source>
        <dbReference type="ARBA" id="ARBA00004141"/>
    </source>
</evidence>
<dbReference type="Gene3D" id="1.20.1280.290">
    <property type="match status" value="2"/>
</dbReference>
<dbReference type="PANTHER" id="PTHR14856">
    <property type="entry name" value="PQ-LOOP REPEAT-CONTAINING PROTEIN 1-LIKE PROTEIN"/>
    <property type="match status" value="1"/>
</dbReference>
<dbReference type="GO" id="GO:0005829">
    <property type="term" value="C:cytosol"/>
    <property type="evidence" value="ECO:0007669"/>
    <property type="project" value="GOC"/>
</dbReference>
<keyword evidence="5 8" id="KW-0472">Membrane</keyword>
<proteinExistence type="predicted"/>
<feature type="transmembrane region" description="Helical" evidence="8">
    <location>
        <begin position="212"/>
        <end position="231"/>
    </location>
</feature>
<dbReference type="Pfam" id="PF04193">
    <property type="entry name" value="PQ-loop"/>
    <property type="match status" value="2"/>
</dbReference>
<evidence type="ECO:0000256" key="2">
    <source>
        <dbReference type="ARBA" id="ARBA00022692"/>
    </source>
</evidence>
<evidence type="ECO:0000256" key="4">
    <source>
        <dbReference type="ARBA" id="ARBA00022989"/>
    </source>
</evidence>
<evidence type="ECO:0000313" key="10">
    <source>
        <dbReference type="Proteomes" id="UP001372834"/>
    </source>
</evidence>
<dbReference type="GO" id="GO:0005768">
    <property type="term" value="C:endosome"/>
    <property type="evidence" value="ECO:0007669"/>
    <property type="project" value="TreeGrafter"/>
</dbReference>
<sequence length="242" mass="28594">MDYIMEELQDVSLSKLMKWSASSMMIFGGVAPYIPQYREIKKTENSDGFSMHVCLTLLLANTLRILFWFGKRYELPLLLQSFFMNITMLFMIKLCVQMRNKKQMLKRKERLFTDFDTRYFWAWTDFQSYLDCLLLFSVISSFVMYVFIDSPAFVELVGFMAVFTEAMLGMPQLFQNYMNKSTKGMSVSMVLMWSTGDIFKTVYFLVREAPVQFWMCSILQVCVDIIILLQVRLYRSSDGRRD</sequence>
<evidence type="ECO:0000256" key="3">
    <source>
        <dbReference type="ARBA" id="ARBA00022737"/>
    </source>
</evidence>
<keyword evidence="3" id="KW-0677">Repeat</keyword>
<keyword evidence="2 8" id="KW-0812">Transmembrane</keyword>
<feature type="transmembrane region" description="Helical" evidence="8">
    <location>
        <begin position="154"/>
        <end position="174"/>
    </location>
</feature>
<evidence type="ECO:0000256" key="5">
    <source>
        <dbReference type="ARBA" id="ARBA00023136"/>
    </source>
</evidence>
<organism evidence="9 10">
    <name type="scientific">Polyplax serrata</name>
    <name type="common">Common mouse louse</name>
    <dbReference type="NCBI Taxonomy" id="468196"/>
    <lineage>
        <taxon>Eukaryota</taxon>
        <taxon>Metazoa</taxon>
        <taxon>Ecdysozoa</taxon>
        <taxon>Arthropoda</taxon>
        <taxon>Hexapoda</taxon>
        <taxon>Insecta</taxon>
        <taxon>Pterygota</taxon>
        <taxon>Neoptera</taxon>
        <taxon>Paraneoptera</taxon>
        <taxon>Psocodea</taxon>
        <taxon>Troctomorpha</taxon>
        <taxon>Phthiraptera</taxon>
        <taxon>Anoplura</taxon>
        <taxon>Polyplacidae</taxon>
        <taxon>Polyplax</taxon>
    </lineage>
</organism>
<dbReference type="AlphaFoldDB" id="A0AAN8S183"/>
<feature type="transmembrane region" description="Helical" evidence="8">
    <location>
        <begin position="128"/>
        <end position="148"/>
    </location>
</feature>
<dbReference type="SMART" id="SM00679">
    <property type="entry name" value="CTNS"/>
    <property type="match status" value="2"/>
</dbReference>
<gene>
    <name evidence="9" type="ORF">RUM43_009508</name>
</gene>
<dbReference type="InterPro" id="IPR006603">
    <property type="entry name" value="PQ-loop_rpt"/>
</dbReference>
<evidence type="ECO:0000313" key="9">
    <source>
        <dbReference type="EMBL" id="KAK6623656.1"/>
    </source>
</evidence>
<evidence type="ECO:0000256" key="7">
    <source>
        <dbReference type="ARBA" id="ARBA00043159"/>
    </source>
</evidence>
<dbReference type="Proteomes" id="UP001372834">
    <property type="component" value="Unassembled WGS sequence"/>
</dbReference>
<dbReference type="FunFam" id="1.20.1280.290:FF:000005">
    <property type="entry name" value="PQ-loop repeat-containing protein 1"/>
    <property type="match status" value="1"/>
</dbReference>
<accession>A0AAN8S183</accession>
<dbReference type="FunFam" id="1.20.1280.290:FF:000008">
    <property type="entry name" value="PQ-loop repeat-containing protein 1"/>
    <property type="match status" value="1"/>
</dbReference>
<keyword evidence="4 8" id="KW-1133">Transmembrane helix</keyword>
<dbReference type="EMBL" id="JAWJWE010000038">
    <property type="protein sequence ID" value="KAK6623656.1"/>
    <property type="molecule type" value="Genomic_DNA"/>
</dbReference>
<feature type="transmembrane region" description="Helical" evidence="8">
    <location>
        <begin position="75"/>
        <end position="96"/>
    </location>
</feature>
<reference evidence="9 10" key="1">
    <citation type="submission" date="2023-10" db="EMBL/GenBank/DDBJ databases">
        <title>Genomes of two closely related lineages of the louse Polyplax serrata with different host specificities.</title>
        <authorList>
            <person name="Martinu J."/>
            <person name="Tarabai H."/>
            <person name="Stefka J."/>
            <person name="Hypsa V."/>
        </authorList>
    </citation>
    <scope>NUCLEOTIDE SEQUENCE [LARGE SCALE GENOMIC DNA]</scope>
    <source>
        <strain evidence="9">HR10_N</strain>
    </source>
</reference>
<feature type="transmembrane region" description="Helical" evidence="8">
    <location>
        <begin position="49"/>
        <end position="69"/>
    </location>
</feature>
<dbReference type="GO" id="GO:0005802">
    <property type="term" value="C:trans-Golgi network"/>
    <property type="evidence" value="ECO:0007669"/>
    <property type="project" value="TreeGrafter"/>
</dbReference>
<dbReference type="PANTHER" id="PTHR14856:SF9">
    <property type="entry name" value="PQ-LOOP REPEAT-CONTAINING PROTEIN 1"/>
    <property type="match status" value="1"/>
</dbReference>